<comment type="subcellular location">
    <subcellularLocation>
        <location evidence="1">Secreted</location>
    </subcellularLocation>
</comment>
<evidence type="ECO:0000256" key="2">
    <source>
        <dbReference type="ARBA" id="ARBA00022525"/>
    </source>
</evidence>
<gene>
    <name evidence="5" type="ORF">GJU39_18585</name>
</gene>
<dbReference type="OrthoDB" id="8660908at2"/>
<dbReference type="GO" id="GO:0005576">
    <property type="term" value="C:extracellular region"/>
    <property type="evidence" value="ECO:0007669"/>
    <property type="project" value="UniProtKB-SubCell"/>
</dbReference>
<dbReference type="Gene3D" id="2.160.20.10">
    <property type="entry name" value="Single-stranded right-handed beta-helix, Pectin lyase-like"/>
    <property type="match status" value="1"/>
</dbReference>
<evidence type="ECO:0000256" key="3">
    <source>
        <dbReference type="ARBA" id="ARBA00022729"/>
    </source>
</evidence>
<evidence type="ECO:0000313" key="5">
    <source>
        <dbReference type="EMBL" id="MRX78091.1"/>
    </source>
</evidence>
<accession>A0A7K0G322</accession>
<dbReference type="AlphaFoldDB" id="A0A7K0G322"/>
<dbReference type="PROSITE" id="PS51257">
    <property type="entry name" value="PROKAR_LIPOPROTEIN"/>
    <property type="match status" value="1"/>
</dbReference>
<evidence type="ECO:0000313" key="6">
    <source>
        <dbReference type="Proteomes" id="UP000487757"/>
    </source>
</evidence>
<proteinExistence type="predicted"/>
<dbReference type="GO" id="GO:0016837">
    <property type="term" value="F:carbon-oxygen lyase activity, acting on polysaccharides"/>
    <property type="evidence" value="ECO:0007669"/>
    <property type="project" value="TreeGrafter"/>
</dbReference>
<dbReference type="EMBL" id="WKKH01000039">
    <property type="protein sequence ID" value="MRX78091.1"/>
    <property type="molecule type" value="Genomic_DNA"/>
</dbReference>
<keyword evidence="3" id="KW-0732">Signal</keyword>
<dbReference type="SMART" id="SM00710">
    <property type="entry name" value="PbH1"/>
    <property type="match status" value="5"/>
</dbReference>
<reference evidence="5 6" key="1">
    <citation type="submission" date="2019-11" db="EMBL/GenBank/DDBJ databases">
        <title>Pedobacter petrophilus genome.</title>
        <authorList>
            <person name="Feldbauer M.J."/>
            <person name="Newman J.D."/>
        </authorList>
    </citation>
    <scope>NUCLEOTIDE SEQUENCE [LARGE SCALE GENOMIC DNA]</scope>
    <source>
        <strain evidence="5 6">LMG 29686</strain>
    </source>
</reference>
<evidence type="ECO:0000259" key="4">
    <source>
        <dbReference type="Pfam" id="PF13229"/>
    </source>
</evidence>
<dbReference type="SUPFAM" id="SSF51126">
    <property type="entry name" value="Pectin lyase-like"/>
    <property type="match status" value="1"/>
</dbReference>
<dbReference type="InterPro" id="IPR039448">
    <property type="entry name" value="Beta_helix"/>
</dbReference>
<comment type="caution">
    <text evidence="5">The sequence shown here is derived from an EMBL/GenBank/DDBJ whole genome shotgun (WGS) entry which is preliminary data.</text>
</comment>
<keyword evidence="2" id="KW-0964">Secreted</keyword>
<dbReference type="PANTHER" id="PTHR40088:SF2">
    <property type="entry name" value="SECRETED SUGAR HYDROLASE"/>
    <property type="match status" value="1"/>
</dbReference>
<dbReference type="RefSeq" id="WP_154282501.1">
    <property type="nucleotide sequence ID" value="NZ_JBHUJQ010000001.1"/>
</dbReference>
<dbReference type="InterPro" id="IPR052052">
    <property type="entry name" value="Polysaccharide_Lyase_9"/>
</dbReference>
<sequence>MKKNSGILVLGMAIAMLGCKKDTTSIADIESGQFIVQPDYLAVNAAAAVSATVTTEAALKSAISNAQPGDVITVSGTIYLTSTLQLIKSGTSGSKINLTGGILDCSNVSGANWGVKVNGSYWNITNMTIRNAPDCGIVFQTGGYNYVNNVTTYGNKDSGLQIYNGGHHNSINNSTSYDNYDVANGGEDADGYACKLSAGAGNQFNSCNAYHNSDDGWDLYGQPYTVVINNCTATNNGYGANGDGNGFKLGSGGQNVPHTVTNCTSNNNKGSGYDGNGNTGHITTTGSGGSGNVKGLFNRIF</sequence>
<keyword evidence="6" id="KW-1185">Reference proteome</keyword>
<evidence type="ECO:0000256" key="1">
    <source>
        <dbReference type="ARBA" id="ARBA00004613"/>
    </source>
</evidence>
<organism evidence="5 6">
    <name type="scientific">Pedobacter petrophilus</name>
    <dbReference type="NCBI Taxonomy" id="1908241"/>
    <lineage>
        <taxon>Bacteria</taxon>
        <taxon>Pseudomonadati</taxon>
        <taxon>Bacteroidota</taxon>
        <taxon>Sphingobacteriia</taxon>
        <taxon>Sphingobacteriales</taxon>
        <taxon>Sphingobacteriaceae</taxon>
        <taxon>Pedobacter</taxon>
    </lineage>
</organism>
<protein>
    <submittedName>
        <fullName evidence="5">Right-handed parallel beta-helix repeat-containing protein</fullName>
    </submittedName>
</protein>
<dbReference type="InterPro" id="IPR012334">
    <property type="entry name" value="Pectin_lyas_fold"/>
</dbReference>
<dbReference type="InterPro" id="IPR011050">
    <property type="entry name" value="Pectin_lyase_fold/virulence"/>
</dbReference>
<dbReference type="InterPro" id="IPR006626">
    <property type="entry name" value="PbH1"/>
</dbReference>
<dbReference type="Proteomes" id="UP000487757">
    <property type="component" value="Unassembled WGS sequence"/>
</dbReference>
<dbReference type="Pfam" id="PF13229">
    <property type="entry name" value="Beta_helix"/>
    <property type="match status" value="1"/>
</dbReference>
<feature type="domain" description="Right handed beta helix" evidence="4">
    <location>
        <begin position="114"/>
        <end position="283"/>
    </location>
</feature>
<name>A0A7K0G322_9SPHI</name>
<dbReference type="PANTHER" id="PTHR40088">
    <property type="entry name" value="PECTATE LYASE (EUROFUNG)"/>
    <property type="match status" value="1"/>
</dbReference>